<organism evidence="8 9">
    <name type="scientific">Anaerorhabdus furcosa</name>
    <dbReference type="NCBI Taxonomy" id="118967"/>
    <lineage>
        <taxon>Bacteria</taxon>
        <taxon>Bacillati</taxon>
        <taxon>Bacillota</taxon>
        <taxon>Erysipelotrichia</taxon>
        <taxon>Erysipelotrichales</taxon>
        <taxon>Erysipelotrichaceae</taxon>
        <taxon>Anaerorhabdus</taxon>
    </lineage>
</organism>
<evidence type="ECO:0000256" key="3">
    <source>
        <dbReference type="ARBA" id="ARBA00022967"/>
    </source>
</evidence>
<evidence type="ECO:0000256" key="1">
    <source>
        <dbReference type="ARBA" id="ARBA00004141"/>
    </source>
</evidence>
<dbReference type="SFLD" id="SFLDF00027">
    <property type="entry name" value="p-type_atpase"/>
    <property type="match status" value="1"/>
</dbReference>
<dbReference type="InterPro" id="IPR008250">
    <property type="entry name" value="ATPase_P-typ_transduc_dom_A_sf"/>
</dbReference>
<dbReference type="InterPro" id="IPR044492">
    <property type="entry name" value="P_typ_ATPase_HD_dom"/>
</dbReference>
<comment type="subcellular location">
    <subcellularLocation>
        <location evidence="1">Membrane</location>
        <topology evidence="1">Multi-pass membrane protein</topology>
    </subcellularLocation>
</comment>
<protein>
    <submittedName>
        <fullName evidence="8">Cation-transporting ATPase E</fullName>
    </submittedName>
</protein>
<dbReference type="STRING" id="118967.SAMN02745191_1754"/>
<reference evidence="9" key="1">
    <citation type="submission" date="2017-02" db="EMBL/GenBank/DDBJ databases">
        <authorList>
            <person name="Varghese N."/>
            <person name="Submissions S."/>
        </authorList>
    </citation>
    <scope>NUCLEOTIDE SEQUENCE [LARGE SCALE GENOMIC DNA]</scope>
    <source>
        <strain evidence="9">ATCC 25662</strain>
    </source>
</reference>
<dbReference type="OrthoDB" id="9770315at2"/>
<feature type="transmembrane region" description="Helical" evidence="6">
    <location>
        <begin position="243"/>
        <end position="264"/>
    </location>
</feature>
<feature type="transmembrane region" description="Helical" evidence="6">
    <location>
        <begin position="211"/>
        <end position="231"/>
    </location>
</feature>
<keyword evidence="9" id="KW-1185">Reference proteome</keyword>
<dbReference type="NCBIfam" id="TIGR01494">
    <property type="entry name" value="ATPase_P-type"/>
    <property type="match status" value="2"/>
</dbReference>
<dbReference type="AlphaFoldDB" id="A0A1T4NVG7"/>
<feature type="transmembrane region" description="Helical" evidence="6">
    <location>
        <begin position="62"/>
        <end position="80"/>
    </location>
</feature>
<dbReference type="InterPro" id="IPR023299">
    <property type="entry name" value="ATPase_P-typ_cyto_dom_N"/>
</dbReference>
<feature type="transmembrane region" description="Helical" evidence="6">
    <location>
        <begin position="611"/>
        <end position="628"/>
    </location>
</feature>
<dbReference type="Proteomes" id="UP000243297">
    <property type="component" value="Unassembled WGS sequence"/>
</dbReference>
<feature type="domain" description="P-type ATPase A" evidence="7">
    <location>
        <begin position="95"/>
        <end position="191"/>
    </location>
</feature>
<proteinExistence type="predicted"/>
<dbReference type="InterPro" id="IPR018303">
    <property type="entry name" value="ATPase_P-typ_P_site"/>
</dbReference>
<accession>A0A1T4NVG7</accession>
<dbReference type="Gene3D" id="3.40.50.1000">
    <property type="entry name" value="HAD superfamily/HAD-like"/>
    <property type="match status" value="1"/>
</dbReference>
<dbReference type="Gene3D" id="2.70.150.10">
    <property type="entry name" value="Calcium-transporting ATPase, cytoplasmic transduction domain A"/>
    <property type="match status" value="1"/>
</dbReference>
<evidence type="ECO:0000259" key="7">
    <source>
        <dbReference type="Pfam" id="PF00122"/>
    </source>
</evidence>
<feature type="transmembrane region" description="Helical" evidence="6">
    <location>
        <begin position="703"/>
        <end position="725"/>
    </location>
</feature>
<dbReference type="Gene3D" id="3.40.1110.10">
    <property type="entry name" value="Calcium-transporting ATPase, cytoplasmic domain N"/>
    <property type="match status" value="1"/>
</dbReference>
<dbReference type="Pfam" id="PF00122">
    <property type="entry name" value="E1-E2_ATPase"/>
    <property type="match status" value="1"/>
</dbReference>
<evidence type="ECO:0000256" key="6">
    <source>
        <dbReference type="SAM" id="Phobius"/>
    </source>
</evidence>
<dbReference type="SUPFAM" id="SSF81653">
    <property type="entry name" value="Calcium ATPase, transduction domain A"/>
    <property type="match status" value="1"/>
</dbReference>
<evidence type="ECO:0000256" key="2">
    <source>
        <dbReference type="ARBA" id="ARBA00022692"/>
    </source>
</evidence>
<dbReference type="InterPro" id="IPR023214">
    <property type="entry name" value="HAD_sf"/>
</dbReference>
<evidence type="ECO:0000313" key="9">
    <source>
        <dbReference type="Proteomes" id="UP000243297"/>
    </source>
</evidence>
<dbReference type="RefSeq" id="WP_078712161.1">
    <property type="nucleotide sequence ID" value="NZ_FUWY01000005.1"/>
</dbReference>
<feature type="transmembrane region" description="Helical" evidence="6">
    <location>
        <begin position="731"/>
        <end position="750"/>
    </location>
</feature>
<dbReference type="GO" id="GO:0016887">
    <property type="term" value="F:ATP hydrolysis activity"/>
    <property type="evidence" value="ECO:0007669"/>
    <property type="project" value="InterPro"/>
</dbReference>
<keyword evidence="4 6" id="KW-1133">Transmembrane helix</keyword>
<dbReference type="PROSITE" id="PS00154">
    <property type="entry name" value="ATPASE_E1_E2"/>
    <property type="match status" value="1"/>
</dbReference>
<dbReference type="SFLD" id="SFLDG00002">
    <property type="entry name" value="C1.7:_P-type_atpase_like"/>
    <property type="match status" value="1"/>
</dbReference>
<dbReference type="EMBL" id="FUWY01000005">
    <property type="protein sequence ID" value="SJZ83350.1"/>
    <property type="molecule type" value="Genomic_DNA"/>
</dbReference>
<dbReference type="InterPro" id="IPR001757">
    <property type="entry name" value="P_typ_ATPase"/>
</dbReference>
<evidence type="ECO:0000256" key="5">
    <source>
        <dbReference type="ARBA" id="ARBA00023136"/>
    </source>
</evidence>
<feature type="transmembrane region" description="Helical" evidence="6">
    <location>
        <begin position="676"/>
        <end position="696"/>
    </location>
</feature>
<gene>
    <name evidence="8" type="ORF">SAMN02745191_1754</name>
</gene>
<dbReference type="Pfam" id="PF00702">
    <property type="entry name" value="Hydrolase"/>
    <property type="match status" value="1"/>
</dbReference>
<dbReference type="SUPFAM" id="SSF81665">
    <property type="entry name" value="Calcium ATPase, transmembrane domain M"/>
    <property type="match status" value="1"/>
</dbReference>
<name>A0A1T4NVG7_9FIRM</name>
<dbReference type="InterPro" id="IPR059000">
    <property type="entry name" value="ATPase_P-type_domA"/>
</dbReference>
<dbReference type="Gene3D" id="1.20.1110.10">
    <property type="entry name" value="Calcium-transporting ATPase, transmembrane domain"/>
    <property type="match status" value="1"/>
</dbReference>
<dbReference type="PANTHER" id="PTHR42861">
    <property type="entry name" value="CALCIUM-TRANSPORTING ATPASE"/>
    <property type="match status" value="1"/>
</dbReference>
<keyword evidence="5 6" id="KW-0472">Membrane</keyword>
<feature type="transmembrane region" description="Helical" evidence="6">
    <location>
        <begin position="38"/>
        <end position="56"/>
    </location>
</feature>
<keyword evidence="3" id="KW-1278">Translocase</keyword>
<evidence type="ECO:0000313" key="8">
    <source>
        <dbReference type="EMBL" id="SJZ83350.1"/>
    </source>
</evidence>
<keyword evidence="2 6" id="KW-0812">Transmembrane</keyword>
<dbReference type="InterPro" id="IPR036412">
    <property type="entry name" value="HAD-like_sf"/>
</dbReference>
<feature type="transmembrane region" description="Helical" evidence="6">
    <location>
        <begin position="585"/>
        <end position="605"/>
    </location>
</feature>
<dbReference type="PRINTS" id="PR00120">
    <property type="entry name" value="HATPASE"/>
</dbReference>
<dbReference type="PRINTS" id="PR00119">
    <property type="entry name" value="CATATPASE"/>
</dbReference>
<sequence length="766" mass="85243">MFAGLSKEEVQQRIQEGKINTIEIKITRTYKEIFKSNIFTFFNLMNVVLFILILFVKSYRNGLFFLTIIANTCVGIFQEIRSKKVLDKLAIVTMNKIEVYRDKDKIILPIDQLVLDDVVVIRAGMQVPSDAVILEGKLEVNESLLTGESVPQLKERDNELFSGSVVTSGEAVCKIIHVGKDNYSSKIIQEAKKYKGITSDLKKSIDTILKIISFIIIPLGILLFTNQYFMLHFSLKEAVVKTVAALIGMIPEGLVFLTSVALAISVMRLAQKKTLVQDLYCVETLARVDTLCLDKTGTLTEGKMKVIESFKMQEIDLDEIMGNYCTVFPDGNATSLALSASFKLLQNYSIKDKLDFSSDRKYSAITFTDKGTYCLGAAQFLFPNHKDVIELAQKYAVDGYRVIFLGKSEKGIIDNKIVDAIPLAYMLIRDQIRPTAKATIEYFYKQDVTCKIISGDDPLTVSNIAKSVGVRNTDEYVDASQYSDEELSKLILEKTIFGRVTPYQKKLFVEALQNAGHVVAMTGDGVNDVPALKKANASIAMASGSDAAKNASNIVLLDSDFSSLPSVVNEGRRVINNIRSASSMFLIKTAFSVVLSILTVLLSQAYPFQPIQLTIIGIFSIGIPTFLLQFEPNFQRVDGKFLRVAFRNAIPSAMAIVFGILLGMILNAYFRFPASMVSTFNAIQTGIIYTFTLYMVYSPLSKYRLFVILTMQTLLALSFLFGANFLGLTTLSLPLIIAIVVYSLFSIVLVKGFKAIFQWLIKSLGY</sequence>
<dbReference type="GO" id="GO:0005524">
    <property type="term" value="F:ATP binding"/>
    <property type="evidence" value="ECO:0007669"/>
    <property type="project" value="InterPro"/>
</dbReference>
<evidence type="ECO:0000256" key="4">
    <source>
        <dbReference type="ARBA" id="ARBA00022989"/>
    </source>
</evidence>
<dbReference type="InterPro" id="IPR023298">
    <property type="entry name" value="ATPase_P-typ_TM_dom_sf"/>
</dbReference>
<feature type="transmembrane region" description="Helical" evidence="6">
    <location>
        <begin position="649"/>
        <end position="670"/>
    </location>
</feature>
<dbReference type="GO" id="GO:0016020">
    <property type="term" value="C:membrane"/>
    <property type="evidence" value="ECO:0007669"/>
    <property type="project" value="UniProtKB-SubCell"/>
</dbReference>
<dbReference type="SUPFAM" id="SSF81660">
    <property type="entry name" value="Metal cation-transporting ATPase, ATP-binding domain N"/>
    <property type="match status" value="1"/>
</dbReference>
<dbReference type="SUPFAM" id="SSF56784">
    <property type="entry name" value="HAD-like"/>
    <property type="match status" value="1"/>
</dbReference>
<dbReference type="SFLD" id="SFLDS00003">
    <property type="entry name" value="Haloacid_Dehalogenase"/>
    <property type="match status" value="1"/>
</dbReference>